<evidence type="ECO:0000313" key="2">
    <source>
        <dbReference type="Proteomes" id="UP000654004"/>
    </source>
</evidence>
<dbReference type="Proteomes" id="UP000654004">
    <property type="component" value="Unassembled WGS sequence"/>
</dbReference>
<protein>
    <submittedName>
        <fullName evidence="1">Uncharacterized protein</fullName>
    </submittedName>
</protein>
<accession>A0ABQ2QFR1</accession>
<comment type="caution">
    <text evidence="1">The sequence shown here is derived from an EMBL/GenBank/DDBJ whole genome shotgun (WGS) entry which is preliminary data.</text>
</comment>
<proteinExistence type="predicted"/>
<sequence length="52" mass="5979">MMTGMSTQYGNNWDKAEYISTNNWVNYLQAGYRNINKSSFTSSRLAHTKPSI</sequence>
<evidence type="ECO:0000313" key="1">
    <source>
        <dbReference type="EMBL" id="GGP77293.1"/>
    </source>
</evidence>
<reference evidence="2" key="1">
    <citation type="journal article" date="2019" name="Int. J. Syst. Evol. Microbiol.">
        <title>The Global Catalogue of Microorganisms (GCM) 10K type strain sequencing project: providing services to taxonomists for standard genome sequencing and annotation.</title>
        <authorList>
            <consortium name="The Broad Institute Genomics Platform"/>
            <consortium name="The Broad Institute Genome Sequencing Center for Infectious Disease"/>
            <person name="Wu L."/>
            <person name="Ma J."/>
        </authorList>
    </citation>
    <scope>NUCLEOTIDE SEQUENCE [LARGE SCALE GENOMIC DNA]</scope>
    <source>
        <strain evidence="2">JCM 32305</strain>
    </source>
</reference>
<gene>
    <name evidence="1" type="ORF">GCM10009410_07320</name>
</gene>
<name>A0ABQ2QFR1_9GAMM</name>
<organism evidence="1 2">
    <name type="scientific">Shewanella ulleungensis</name>
    <dbReference type="NCBI Taxonomy" id="2282699"/>
    <lineage>
        <taxon>Bacteria</taxon>
        <taxon>Pseudomonadati</taxon>
        <taxon>Pseudomonadota</taxon>
        <taxon>Gammaproteobacteria</taxon>
        <taxon>Alteromonadales</taxon>
        <taxon>Shewanellaceae</taxon>
        <taxon>Shewanella</taxon>
    </lineage>
</organism>
<keyword evidence="2" id="KW-1185">Reference proteome</keyword>
<dbReference type="EMBL" id="BMQW01000001">
    <property type="protein sequence ID" value="GGP77293.1"/>
    <property type="molecule type" value="Genomic_DNA"/>
</dbReference>